<evidence type="ECO:0000313" key="2">
    <source>
        <dbReference type="EMBL" id="MDW7547094.1"/>
    </source>
</evidence>
<name>A0AAW9CJW3_BIFLN</name>
<sequence length="310" mass="34754">MQKDHPRETAAKVLKDVYGYELHLNGGGCPWRLPSVDHEWAANGMRALGLPADRFEDNAIVLARLLDGQAGDYELASGRMPETPEIVYGSDVDRFVVVEQFHNAFRRITADWDGVLNRKTMDSNLERLLPLAAHTVRIEREGGSPDLRPMLDLCRTVDDRRTPRPDPTHRNAYPHAKASDTPRRAAPDTGQGKGRPPMGDDPVRDKYTHAINWDYASHDPQILRLREQLAREYDAANGIMIPLDPKDTMPAFRKIVRLVLDGLAARNLVARPDLAYKAMFPFPDAPGYADLVILDAVTQTLGRHGDEGER</sequence>
<proteinExistence type="predicted"/>
<reference evidence="2" key="1">
    <citation type="submission" date="2023-10" db="EMBL/GenBank/DDBJ databases">
        <title>Supernatant from a Refined Defined Microbial Community Protects Mice from Clostridioides difficile Infection.</title>
        <authorList>
            <person name="Douchant K."/>
            <person name="He S.-M."/>
            <person name="Noordhof C."/>
            <person name="Greenlaw J."/>
            <person name="Schroeter K."/>
            <person name="Vancuren S.J."/>
            <person name="Sjaarda C."/>
            <person name="Allen-Vercoe E."/>
            <person name="Gloor G.B."/>
            <person name="Vanner S.J."/>
            <person name="Petrof E.O."/>
            <person name="Sheth P.M."/>
            <person name="Guzman M."/>
        </authorList>
    </citation>
    <scope>NUCLEOTIDE SEQUENCE</scope>
    <source>
        <strain evidence="2">16-6-I_4_FM</strain>
    </source>
</reference>
<comment type="caution">
    <text evidence="2">The sequence shown here is derived from an EMBL/GenBank/DDBJ whole genome shotgun (WGS) entry which is preliminary data.</text>
</comment>
<organism evidence="2 3">
    <name type="scientific">Bifidobacterium longum</name>
    <dbReference type="NCBI Taxonomy" id="216816"/>
    <lineage>
        <taxon>Bacteria</taxon>
        <taxon>Bacillati</taxon>
        <taxon>Actinomycetota</taxon>
        <taxon>Actinomycetes</taxon>
        <taxon>Bifidobacteriales</taxon>
        <taxon>Bifidobacteriaceae</taxon>
        <taxon>Bifidobacterium</taxon>
    </lineage>
</organism>
<dbReference type="RefSeq" id="WP_318712988.1">
    <property type="nucleotide sequence ID" value="NZ_JAWUDK010000032.1"/>
</dbReference>
<accession>A0AAW9CJW3</accession>
<dbReference type="EMBL" id="JAWUDL010000024">
    <property type="protein sequence ID" value="MDW7547094.1"/>
    <property type="molecule type" value="Genomic_DNA"/>
</dbReference>
<gene>
    <name evidence="2" type="ORF">SCX10_09815</name>
</gene>
<dbReference type="AlphaFoldDB" id="A0AAW9CJW3"/>
<evidence type="ECO:0000256" key="1">
    <source>
        <dbReference type="SAM" id="MobiDB-lite"/>
    </source>
</evidence>
<feature type="compositionally biased region" description="Basic and acidic residues" evidence="1">
    <location>
        <begin position="156"/>
        <end position="169"/>
    </location>
</feature>
<protein>
    <submittedName>
        <fullName evidence="2">Uncharacterized protein</fullName>
    </submittedName>
</protein>
<feature type="compositionally biased region" description="Basic and acidic residues" evidence="1">
    <location>
        <begin position="177"/>
        <end position="186"/>
    </location>
</feature>
<dbReference type="Proteomes" id="UP001272183">
    <property type="component" value="Unassembled WGS sequence"/>
</dbReference>
<feature type="region of interest" description="Disordered" evidence="1">
    <location>
        <begin position="156"/>
        <end position="204"/>
    </location>
</feature>
<evidence type="ECO:0000313" key="3">
    <source>
        <dbReference type="Proteomes" id="UP001272183"/>
    </source>
</evidence>